<sequence length="180" mass="19367">MHISKLCVAIVGGLLIFSEMAQAQNSQTGVVKTIRITANISDSIFVSRPEGGEWYDTVGLVATDGRQRSFTANIPIQVWTTTQGVNVSLVHPLDITRTDAVYKMEKVGVRFGDAGSAGKELGVGHATQTFTQKLKVGNGYQSVYQVQIKADAPAARNDVSTQGYYTGDLVMLFEIPPSAI</sequence>
<evidence type="ECO:0000313" key="3">
    <source>
        <dbReference type="Proteomes" id="UP000019030"/>
    </source>
</evidence>
<name>W0LFV8_9GAMM</name>
<protein>
    <recommendedName>
        <fullName evidence="4">Fimbrial assembly protein</fullName>
    </recommendedName>
</protein>
<reference evidence="2 3" key="2">
    <citation type="submission" date="2015-03" db="EMBL/GenBank/DDBJ databases">
        <authorList>
            <person name="Chan K.-G."/>
        </authorList>
    </citation>
    <scope>NUCLEOTIDE SEQUENCE [LARGE SCALE GENOMIC DNA]</scope>
    <source>
        <strain evidence="2 3">RB-25</strain>
    </source>
</reference>
<dbReference type="RefSeq" id="WP_024910591.1">
    <property type="nucleotide sequence ID" value="NZ_CP007044.2"/>
</dbReference>
<accession>W0LFV8</accession>
<organism evidence="2 3">
    <name type="scientific">Chania multitudinisentens RB-25</name>
    <dbReference type="NCBI Taxonomy" id="1441930"/>
    <lineage>
        <taxon>Bacteria</taxon>
        <taxon>Pseudomonadati</taxon>
        <taxon>Pseudomonadota</taxon>
        <taxon>Gammaproteobacteria</taxon>
        <taxon>Enterobacterales</taxon>
        <taxon>Yersiniaceae</taxon>
        <taxon>Chania</taxon>
    </lineage>
</organism>
<feature type="signal peptide" evidence="1">
    <location>
        <begin position="1"/>
        <end position="23"/>
    </location>
</feature>
<dbReference type="HOGENOM" id="CLU_1438588_0_0_6"/>
<evidence type="ECO:0000256" key="1">
    <source>
        <dbReference type="SAM" id="SignalP"/>
    </source>
</evidence>
<proteinExistence type="predicted"/>
<dbReference type="Proteomes" id="UP000019030">
    <property type="component" value="Chromosome"/>
</dbReference>
<dbReference type="eggNOG" id="ENOG5032I1U">
    <property type="taxonomic scope" value="Bacteria"/>
</dbReference>
<gene>
    <name evidence="2" type="ORF">Z042_10655</name>
</gene>
<evidence type="ECO:0000313" key="2">
    <source>
        <dbReference type="EMBL" id="AHG22748.1"/>
    </source>
</evidence>
<dbReference type="EMBL" id="CP007044">
    <property type="protein sequence ID" value="AHG22748.1"/>
    <property type="molecule type" value="Genomic_DNA"/>
</dbReference>
<keyword evidence="3" id="KW-1185">Reference proteome</keyword>
<feature type="chain" id="PRO_5004792010" description="Fimbrial assembly protein" evidence="1">
    <location>
        <begin position="24"/>
        <end position="180"/>
    </location>
</feature>
<dbReference type="OrthoDB" id="9001978at2"/>
<dbReference type="PATRIC" id="fig|1441930.4.peg.2128"/>
<dbReference type="Gene3D" id="2.60.40.2040">
    <property type="entry name" value="CFA/I fimbrial subunit E, pilin domain"/>
    <property type="match status" value="1"/>
</dbReference>
<reference evidence="2 3" key="1">
    <citation type="submission" date="2014-01" db="EMBL/GenBank/DDBJ databases">
        <title>Isolation of Serratia multitudinisentens RB-25 from Ex-Landfill site.</title>
        <authorList>
            <person name="Robson E.H.J."/>
        </authorList>
    </citation>
    <scope>NUCLEOTIDE SEQUENCE [LARGE SCALE GENOMIC DNA]</scope>
    <source>
        <strain evidence="2 3">RB-25</strain>
    </source>
</reference>
<dbReference type="AlphaFoldDB" id="W0LFV8"/>
<evidence type="ECO:0008006" key="4">
    <source>
        <dbReference type="Google" id="ProtNLM"/>
    </source>
</evidence>
<keyword evidence="1" id="KW-0732">Signal</keyword>
<dbReference type="KEGG" id="sfo:Z042_10655"/>